<comment type="caution">
    <text evidence="4">The sequence shown here is derived from an EMBL/GenBank/DDBJ whole genome shotgun (WGS) entry which is preliminary data.</text>
</comment>
<dbReference type="Gene3D" id="3.40.50.720">
    <property type="entry name" value="NAD(P)-binding Rossmann-like Domain"/>
    <property type="match status" value="1"/>
</dbReference>
<evidence type="ECO:0000256" key="1">
    <source>
        <dbReference type="ARBA" id="ARBA00006484"/>
    </source>
</evidence>
<dbReference type="InterPro" id="IPR036291">
    <property type="entry name" value="NAD(P)-bd_dom_sf"/>
</dbReference>
<sequence>MEVGDFPLKGKIVVVTGGGSGIGLEFVKLAASAGAKVVVADLKLNDDAETFVESQKGSGKDLVFQRCDVTKRDDLERLVGVAEERWGDVPDVYMASAGVFEPASSNFWTDTERDAYATVAVNVTAPLKLTRIAMRALLGADKRGVVLLVASIAGYAGAYAVPLYTATKHAVVGFAKTMRKADAQEGVKVVALCPGVVRTPLWTPQTPTDGEEGGEKTDLLREFGYAPSIILEPRDVAAAAVRLVEGAEYGGGTVLEVTTRGTRVIPEWGVQPPPHRRDASGAVSVGAPQEIVPPVKVEERRLGGERLVEFLDSGVGGDFVSAEVDDLEAVDAGDAGDGVVD</sequence>
<dbReference type="PROSITE" id="PS00061">
    <property type="entry name" value="ADH_SHORT"/>
    <property type="match status" value="1"/>
</dbReference>
<reference evidence="4 5" key="1">
    <citation type="journal article" date="2023" name="Plant Dis.">
        <title>First Report of Diplodia intermedia Causing Canker and Dieback Diseases on Apple Trees in Canada.</title>
        <authorList>
            <person name="Ellouze W."/>
            <person name="Ilyukhin E."/>
            <person name="Sulman M."/>
            <person name="Ali S."/>
        </authorList>
    </citation>
    <scope>NUCLEOTIDE SEQUENCE [LARGE SCALE GENOMIC DNA]</scope>
    <source>
        <strain evidence="4 5">M45-28</strain>
    </source>
</reference>
<name>A0ABR3U2L4_9PEZI</name>
<evidence type="ECO:0000313" key="4">
    <source>
        <dbReference type="EMBL" id="KAL1649582.1"/>
    </source>
</evidence>
<dbReference type="InterPro" id="IPR002347">
    <property type="entry name" value="SDR_fam"/>
</dbReference>
<dbReference type="PANTHER" id="PTHR44229:SF4">
    <property type="entry name" value="15-HYDROXYPROSTAGLANDIN DEHYDROGENASE [NAD(+)]"/>
    <property type="match status" value="1"/>
</dbReference>
<evidence type="ECO:0000256" key="2">
    <source>
        <dbReference type="ARBA" id="ARBA00022857"/>
    </source>
</evidence>
<dbReference type="PRINTS" id="PR00081">
    <property type="entry name" value="GDHRDH"/>
</dbReference>
<evidence type="ECO:0000256" key="3">
    <source>
        <dbReference type="ARBA" id="ARBA00023002"/>
    </source>
</evidence>
<evidence type="ECO:0008006" key="6">
    <source>
        <dbReference type="Google" id="ProtNLM"/>
    </source>
</evidence>
<dbReference type="Proteomes" id="UP001521184">
    <property type="component" value="Unassembled WGS sequence"/>
</dbReference>
<dbReference type="Pfam" id="PF00106">
    <property type="entry name" value="adh_short"/>
    <property type="match status" value="1"/>
</dbReference>
<gene>
    <name evidence="4" type="ORF">SLS58_001639</name>
</gene>
<dbReference type="PANTHER" id="PTHR44229">
    <property type="entry name" value="15-HYDROXYPROSTAGLANDIN DEHYDROGENASE [NAD(+)]"/>
    <property type="match status" value="1"/>
</dbReference>
<dbReference type="SUPFAM" id="SSF51735">
    <property type="entry name" value="NAD(P)-binding Rossmann-fold domains"/>
    <property type="match status" value="1"/>
</dbReference>
<evidence type="ECO:0000313" key="5">
    <source>
        <dbReference type="Proteomes" id="UP001521184"/>
    </source>
</evidence>
<keyword evidence="2" id="KW-0521">NADP</keyword>
<keyword evidence="5" id="KW-1185">Reference proteome</keyword>
<dbReference type="EMBL" id="JAKEKT020000006">
    <property type="protein sequence ID" value="KAL1649582.1"/>
    <property type="molecule type" value="Genomic_DNA"/>
</dbReference>
<accession>A0ABR3U2L4</accession>
<proteinExistence type="inferred from homology"/>
<organism evidence="4 5">
    <name type="scientific">Diplodia intermedia</name>
    <dbReference type="NCBI Taxonomy" id="856260"/>
    <lineage>
        <taxon>Eukaryota</taxon>
        <taxon>Fungi</taxon>
        <taxon>Dikarya</taxon>
        <taxon>Ascomycota</taxon>
        <taxon>Pezizomycotina</taxon>
        <taxon>Dothideomycetes</taxon>
        <taxon>Dothideomycetes incertae sedis</taxon>
        <taxon>Botryosphaeriales</taxon>
        <taxon>Botryosphaeriaceae</taxon>
        <taxon>Diplodia</taxon>
    </lineage>
</organism>
<protein>
    <recommendedName>
        <fullName evidence="6">NAD(P)-binding protein</fullName>
    </recommendedName>
</protein>
<comment type="similarity">
    <text evidence="1">Belongs to the short-chain dehydrogenases/reductases (SDR) family.</text>
</comment>
<keyword evidence="3" id="KW-0560">Oxidoreductase</keyword>
<dbReference type="InterPro" id="IPR020904">
    <property type="entry name" value="Sc_DH/Rdtase_CS"/>
</dbReference>